<dbReference type="AlphaFoldDB" id="A0A7J4JVI2"/>
<sequence length="50" mass="5422">MIAKKILWNNCLCSPKAKSKSGSKAKSENKAIFFQSSLPKTANPIITAII</sequence>
<reference evidence="2" key="1">
    <citation type="journal article" date="2020" name="bioRxiv">
        <title>A rank-normalized archaeal taxonomy based on genome phylogeny resolves widespread incomplete and uneven classifications.</title>
        <authorList>
            <person name="Rinke C."/>
            <person name="Chuvochina M."/>
            <person name="Mussig A.J."/>
            <person name="Chaumeil P.-A."/>
            <person name="Waite D.W."/>
            <person name="Whitman W.B."/>
            <person name="Parks D.H."/>
            <person name="Hugenholtz P."/>
        </authorList>
    </citation>
    <scope>NUCLEOTIDE SEQUENCE [LARGE SCALE GENOMIC DNA]</scope>
</reference>
<gene>
    <name evidence="1" type="ORF">HA222_04015</name>
</gene>
<evidence type="ECO:0000313" key="2">
    <source>
        <dbReference type="Proteomes" id="UP000590964"/>
    </source>
</evidence>
<dbReference type="EMBL" id="DUFW01000071">
    <property type="protein sequence ID" value="HIH21793.1"/>
    <property type="molecule type" value="Genomic_DNA"/>
</dbReference>
<organism evidence="1 2">
    <name type="scientific">Candidatus Iainarchaeum sp</name>
    <dbReference type="NCBI Taxonomy" id="3101447"/>
    <lineage>
        <taxon>Archaea</taxon>
        <taxon>Candidatus Iainarchaeota</taxon>
        <taxon>Candidatus Iainarchaeia</taxon>
        <taxon>Candidatus Iainarchaeales</taxon>
        <taxon>Candidatus Iainarchaeaceae</taxon>
        <taxon>Candidatus Iainarchaeum</taxon>
    </lineage>
</organism>
<dbReference type="Proteomes" id="UP000590964">
    <property type="component" value="Unassembled WGS sequence"/>
</dbReference>
<proteinExistence type="predicted"/>
<evidence type="ECO:0000313" key="1">
    <source>
        <dbReference type="EMBL" id="HIH21793.1"/>
    </source>
</evidence>
<name>A0A7J4JVI2_9ARCH</name>
<accession>A0A7J4JVI2</accession>
<comment type="caution">
    <text evidence="1">The sequence shown here is derived from an EMBL/GenBank/DDBJ whole genome shotgun (WGS) entry which is preliminary data.</text>
</comment>
<protein>
    <submittedName>
        <fullName evidence="1">Uncharacterized protein</fullName>
    </submittedName>
</protein>